<evidence type="ECO:0000256" key="1">
    <source>
        <dbReference type="SAM" id="Coils"/>
    </source>
</evidence>
<feature type="region of interest" description="Disordered" evidence="2">
    <location>
        <begin position="1107"/>
        <end position="1162"/>
    </location>
</feature>
<dbReference type="Pfam" id="PF00004">
    <property type="entry name" value="AAA"/>
    <property type="match status" value="1"/>
</dbReference>
<evidence type="ECO:0000259" key="3">
    <source>
        <dbReference type="SMART" id="SM00382"/>
    </source>
</evidence>
<protein>
    <submittedName>
        <fullName evidence="4">AAA family ATPase</fullName>
    </submittedName>
</protein>
<gene>
    <name evidence="4" type="ORF">GQ607_015085</name>
</gene>
<feature type="compositionally biased region" description="Acidic residues" evidence="2">
    <location>
        <begin position="73"/>
        <end position="88"/>
    </location>
</feature>
<dbReference type="InterPro" id="IPR054289">
    <property type="entry name" value="DUF7025"/>
</dbReference>
<feature type="coiled-coil region" evidence="1">
    <location>
        <begin position="126"/>
        <end position="153"/>
    </location>
</feature>
<dbReference type="InterPro" id="IPR003959">
    <property type="entry name" value="ATPase_AAA_core"/>
</dbReference>
<dbReference type="SMART" id="SM00382">
    <property type="entry name" value="AAA"/>
    <property type="match status" value="1"/>
</dbReference>
<feature type="region of interest" description="Disordered" evidence="2">
    <location>
        <begin position="1"/>
        <end position="47"/>
    </location>
</feature>
<reference evidence="4 5" key="1">
    <citation type="submission" date="2019-12" db="EMBL/GenBank/DDBJ databases">
        <title>A genome sequence resource for the geographically widespread anthracnose pathogen Colletotrichum asianum.</title>
        <authorList>
            <person name="Meng Y."/>
        </authorList>
    </citation>
    <scope>NUCLEOTIDE SEQUENCE [LARGE SCALE GENOMIC DNA]</scope>
    <source>
        <strain evidence="4 5">ICMP 18580</strain>
    </source>
</reference>
<sequence length="1224" mass="138208">MPPEISDDDPYLTTLSPADQNVSAEVPAREPAPDMAERSRNAPATGAEAKVVLHTAATDNTLFSATPPLVDGIDAEPSDDNEEVESDVDDLVRRTTYRGPMSKAAFQREKNMGRFRLRARQAALDHNLTSMRLEDLERDLEELKKVILSQGDDWEPPSKSKFPVYQQVIHRVTMDRFRPTHSIVTSPSTQKPALEILVQELNAMDQDAQSTPKPMRICPERLRIRSRGLLAHLDKVSGGSVSLLGPDTEVDGKQVFSSRVFLRPFKYFVRNYAAIAKSIGELHSKAQEEASYDVGGLVKTFTQQSDKKQQLPTQKDIDAKVLLEDAKLLKIFMDEDLKPVFDLRSKIEAGTDTEIEYADLWHLFRRGDLVIKKSEPSHALRVINIIGGREPLSYRLPGRGGERTLAVDGFVLDCISFRSDGSAYVPQLTKLSIKKYYGSLPISSLSVYPMQFHASKDDLRSQFLDNGKRYVEITRSDFCHKMLRGKTLDEPSHDVDGQVIVDMTLALYENRDWRSERYISMDSLTQADSRETYEESWCVHGSEGCCGGDYIDQDLDDDNHNTEMFLRKRGFGGHAEADLLEEDFMLMQHYVYAFVLRSRRWITVKVSDLYDVKFTSSFNDLVLPENHGSTVRALVDTHERSRASQPSPEEPQSIASTLDIVKGKGAGLIILLHGPPGVGKTSTAECVADDTHRPLFPITCGDLGETAIDVEDNLQHNFRLAYKWGCVLLLDEADVFLAKRSKSELRHNAVTSVFLRSLEYYAGILFLTTNRVGAIDPAFKSRIQMSLFYPTLSLSVTKELYKRFINRAKEEQMRTKTYQFEIRKSEILRFAKAHFRDLERKKRDTWNGRQIRNAFQTAIALAEHKSKKRLPGDPLPVLGEEQFRVVASGFKEFDDYLVTTLGATEAEWAKRDHWRADGWYMGIPPQPYAANTHGPFTSSPQAMHHKQPQQPPGPSGNVPDTSSDDSDSDLNSDDETRHKQAEKVPAVPTILTEQPDAATSGFNMEEFQAFLKQIRNAFQTVIALAKHKAKKRIVGEPVPVLSKEQFKIVAEGYAKFDEYLVSAIGASEAKWANRDRWRVDPYTTMPAYTQMPPQVVPLTTEQRPAYVRSSARKVPASGQDSSTEESEFETESEEDEKDQKHGNAKGRHGKGQQSRPPGLSDGEWEAYQKARKAYFLAFPEDSQEGTYTAKTRDLLRILDAWLEFSKEDDDMENGLVENMNEVVI</sequence>
<dbReference type="SUPFAM" id="SSF52540">
    <property type="entry name" value="P-loop containing nucleoside triphosphate hydrolases"/>
    <property type="match status" value="1"/>
</dbReference>
<evidence type="ECO:0000313" key="4">
    <source>
        <dbReference type="EMBL" id="KAF0317666.1"/>
    </source>
</evidence>
<evidence type="ECO:0000313" key="5">
    <source>
        <dbReference type="Proteomes" id="UP000434172"/>
    </source>
</evidence>
<dbReference type="AlphaFoldDB" id="A0A8H3ZL62"/>
<proteinExistence type="predicted"/>
<feature type="compositionally biased region" description="Polar residues" evidence="2">
    <location>
        <begin position="13"/>
        <end position="23"/>
    </location>
</feature>
<accession>A0A8H3ZL62</accession>
<feature type="domain" description="AAA+ ATPase" evidence="3">
    <location>
        <begin position="666"/>
        <end position="793"/>
    </location>
</feature>
<feature type="compositionally biased region" description="Acidic residues" evidence="2">
    <location>
        <begin position="962"/>
        <end position="973"/>
    </location>
</feature>
<feature type="compositionally biased region" description="Acidic residues" evidence="2">
    <location>
        <begin position="1"/>
        <end position="10"/>
    </location>
</feature>
<dbReference type="GO" id="GO:0005524">
    <property type="term" value="F:ATP binding"/>
    <property type="evidence" value="ECO:0007669"/>
    <property type="project" value="InterPro"/>
</dbReference>
<comment type="caution">
    <text evidence="4">The sequence shown here is derived from an EMBL/GenBank/DDBJ whole genome shotgun (WGS) entry which is preliminary data.</text>
</comment>
<dbReference type="InterPro" id="IPR027417">
    <property type="entry name" value="P-loop_NTPase"/>
</dbReference>
<dbReference type="GO" id="GO:0016887">
    <property type="term" value="F:ATP hydrolysis activity"/>
    <property type="evidence" value="ECO:0007669"/>
    <property type="project" value="InterPro"/>
</dbReference>
<dbReference type="EMBL" id="WOWK01000125">
    <property type="protein sequence ID" value="KAF0317666.1"/>
    <property type="molecule type" value="Genomic_DNA"/>
</dbReference>
<dbReference type="Pfam" id="PF22942">
    <property type="entry name" value="DUF7025"/>
    <property type="match status" value="1"/>
</dbReference>
<dbReference type="CDD" id="cd19481">
    <property type="entry name" value="RecA-like_protease"/>
    <property type="match status" value="1"/>
</dbReference>
<dbReference type="OrthoDB" id="10042665at2759"/>
<feature type="compositionally biased region" description="Basic and acidic residues" evidence="2">
    <location>
        <begin position="27"/>
        <end position="40"/>
    </location>
</feature>
<dbReference type="PANTHER" id="PTHR46411:SF2">
    <property type="entry name" value="AAA+ ATPASE DOMAIN-CONTAINING PROTEIN"/>
    <property type="match status" value="1"/>
</dbReference>
<feature type="region of interest" description="Disordered" evidence="2">
    <location>
        <begin position="930"/>
        <end position="992"/>
    </location>
</feature>
<keyword evidence="1" id="KW-0175">Coiled coil</keyword>
<dbReference type="Proteomes" id="UP000434172">
    <property type="component" value="Unassembled WGS sequence"/>
</dbReference>
<keyword evidence="5" id="KW-1185">Reference proteome</keyword>
<dbReference type="Gene3D" id="3.40.50.300">
    <property type="entry name" value="P-loop containing nucleotide triphosphate hydrolases"/>
    <property type="match status" value="1"/>
</dbReference>
<dbReference type="InterPro" id="IPR056599">
    <property type="entry name" value="AAA_lid_fung"/>
</dbReference>
<organism evidence="4 5">
    <name type="scientific">Colletotrichum asianum</name>
    <dbReference type="NCBI Taxonomy" id="702518"/>
    <lineage>
        <taxon>Eukaryota</taxon>
        <taxon>Fungi</taxon>
        <taxon>Dikarya</taxon>
        <taxon>Ascomycota</taxon>
        <taxon>Pezizomycotina</taxon>
        <taxon>Sordariomycetes</taxon>
        <taxon>Hypocreomycetidae</taxon>
        <taxon>Glomerellales</taxon>
        <taxon>Glomerellaceae</taxon>
        <taxon>Colletotrichum</taxon>
        <taxon>Colletotrichum gloeosporioides species complex</taxon>
    </lineage>
</organism>
<dbReference type="PANTHER" id="PTHR46411">
    <property type="entry name" value="FAMILY ATPASE, PUTATIVE-RELATED"/>
    <property type="match status" value="1"/>
</dbReference>
<feature type="compositionally biased region" description="Acidic residues" evidence="2">
    <location>
        <begin position="1122"/>
        <end position="1136"/>
    </location>
</feature>
<dbReference type="InterPro" id="IPR003593">
    <property type="entry name" value="AAA+_ATPase"/>
</dbReference>
<name>A0A8H3ZL62_9PEZI</name>
<evidence type="ECO:0000256" key="2">
    <source>
        <dbReference type="SAM" id="MobiDB-lite"/>
    </source>
</evidence>
<dbReference type="Pfam" id="PF23232">
    <property type="entry name" value="AAA_lid_13"/>
    <property type="match status" value="2"/>
</dbReference>
<feature type="region of interest" description="Disordered" evidence="2">
    <location>
        <begin position="63"/>
        <end position="88"/>
    </location>
</feature>